<dbReference type="OrthoDB" id="29072at2759"/>
<feature type="domain" description="AAA+ ATPase" evidence="9">
    <location>
        <begin position="180"/>
        <end position="315"/>
    </location>
</feature>
<dbReference type="AlphaFoldDB" id="A0A139APR7"/>
<feature type="region of interest" description="Disordered" evidence="8">
    <location>
        <begin position="75"/>
        <end position="126"/>
    </location>
</feature>
<dbReference type="FunFam" id="1.10.8.60:FF:000015">
    <property type="entry name" value="vacuolar protein sorting-associated protein 4A"/>
    <property type="match status" value="1"/>
</dbReference>
<dbReference type="GO" id="GO:0016197">
    <property type="term" value="P:endosomal transport"/>
    <property type="evidence" value="ECO:0007669"/>
    <property type="project" value="TreeGrafter"/>
</dbReference>
<dbReference type="SMART" id="SM00382">
    <property type="entry name" value="AAA"/>
    <property type="match status" value="1"/>
</dbReference>
<dbReference type="FunFam" id="3.40.50.300:FF:000043">
    <property type="entry name" value="Vacuolar protein sorting-associated protein 4"/>
    <property type="match status" value="1"/>
</dbReference>
<comment type="similarity">
    <text evidence="2 7">Belongs to the AAA ATPase family.</text>
</comment>
<proteinExistence type="inferred from homology"/>
<evidence type="ECO:0000256" key="3">
    <source>
        <dbReference type="ARBA" id="ARBA00022741"/>
    </source>
</evidence>
<keyword evidence="12" id="KW-1185">Reference proteome</keyword>
<dbReference type="GO" id="GO:0007033">
    <property type="term" value="P:vacuole organization"/>
    <property type="evidence" value="ECO:0007669"/>
    <property type="project" value="TreeGrafter"/>
</dbReference>
<dbReference type="OMA" id="RCYEHAI"/>
<dbReference type="GO" id="GO:0010008">
    <property type="term" value="C:endosome membrane"/>
    <property type="evidence" value="ECO:0007669"/>
    <property type="project" value="UniProtKB-SubCell"/>
</dbReference>
<name>A0A139APR7_GONPJ</name>
<dbReference type="Gene3D" id="3.40.50.300">
    <property type="entry name" value="P-loop containing nucleotide triphosphate hydrolases"/>
    <property type="match status" value="1"/>
</dbReference>
<protein>
    <submittedName>
        <fullName evidence="11">AAA-domain-containing protein</fullName>
    </submittedName>
</protein>
<dbReference type="InterPro" id="IPR007330">
    <property type="entry name" value="MIT_dom"/>
</dbReference>
<gene>
    <name evidence="11" type="ORF">M427DRAFT_53857</name>
</gene>
<organism evidence="11 12">
    <name type="scientific">Gonapodya prolifera (strain JEL478)</name>
    <name type="common">Monoblepharis prolifera</name>
    <dbReference type="NCBI Taxonomy" id="1344416"/>
    <lineage>
        <taxon>Eukaryota</taxon>
        <taxon>Fungi</taxon>
        <taxon>Fungi incertae sedis</taxon>
        <taxon>Chytridiomycota</taxon>
        <taxon>Chytridiomycota incertae sedis</taxon>
        <taxon>Monoblepharidomycetes</taxon>
        <taxon>Monoblepharidales</taxon>
        <taxon>Gonapodyaceae</taxon>
        <taxon>Gonapodya</taxon>
    </lineage>
</organism>
<dbReference type="GO" id="GO:0005524">
    <property type="term" value="F:ATP binding"/>
    <property type="evidence" value="ECO:0007669"/>
    <property type="project" value="UniProtKB-KW"/>
</dbReference>
<dbReference type="InterPro" id="IPR003593">
    <property type="entry name" value="AAA+_ATPase"/>
</dbReference>
<dbReference type="STRING" id="1344416.A0A139APR7"/>
<dbReference type="SUPFAM" id="SSF116846">
    <property type="entry name" value="MIT domain"/>
    <property type="match status" value="1"/>
</dbReference>
<dbReference type="SMART" id="SM00745">
    <property type="entry name" value="MIT"/>
    <property type="match status" value="1"/>
</dbReference>
<dbReference type="InterPro" id="IPR003960">
    <property type="entry name" value="ATPase_AAA_CS"/>
</dbReference>
<evidence type="ECO:0000256" key="7">
    <source>
        <dbReference type="RuleBase" id="RU003651"/>
    </source>
</evidence>
<evidence type="ECO:0000256" key="2">
    <source>
        <dbReference type="ARBA" id="ARBA00006914"/>
    </source>
</evidence>
<keyword evidence="5 7" id="KW-0067">ATP-binding</keyword>
<dbReference type="Pfam" id="PF09336">
    <property type="entry name" value="Vps4_C"/>
    <property type="match status" value="1"/>
</dbReference>
<keyword evidence="3 7" id="KW-0547">Nucleotide-binding</keyword>
<evidence type="ECO:0000259" key="10">
    <source>
        <dbReference type="SMART" id="SM00745"/>
    </source>
</evidence>
<dbReference type="InterPro" id="IPR003959">
    <property type="entry name" value="ATPase_AAA_core"/>
</dbReference>
<dbReference type="GO" id="GO:0016887">
    <property type="term" value="F:ATP hydrolysis activity"/>
    <property type="evidence" value="ECO:0007669"/>
    <property type="project" value="InterPro"/>
</dbReference>
<dbReference type="InterPro" id="IPR015415">
    <property type="entry name" value="Spast_Vps4_C"/>
</dbReference>
<dbReference type="Pfam" id="PF00004">
    <property type="entry name" value="AAA"/>
    <property type="match status" value="1"/>
</dbReference>
<dbReference type="Gene3D" id="1.20.58.80">
    <property type="entry name" value="Phosphotransferase system, lactose/cellobiose-type IIA subunit"/>
    <property type="match status" value="1"/>
</dbReference>
<dbReference type="SUPFAM" id="SSF52540">
    <property type="entry name" value="P-loop containing nucleoside triphosphate hydrolases"/>
    <property type="match status" value="1"/>
</dbReference>
<dbReference type="Gene3D" id="1.10.8.60">
    <property type="match status" value="1"/>
</dbReference>
<dbReference type="EMBL" id="KQ965742">
    <property type="protein sequence ID" value="KXS18485.1"/>
    <property type="molecule type" value="Genomic_DNA"/>
</dbReference>
<evidence type="ECO:0000313" key="11">
    <source>
        <dbReference type="EMBL" id="KXS18485.1"/>
    </source>
</evidence>
<dbReference type="GO" id="GO:0045324">
    <property type="term" value="P:late endosome to vacuole transport"/>
    <property type="evidence" value="ECO:0007669"/>
    <property type="project" value="UniProtKB-ARBA"/>
</dbReference>
<evidence type="ECO:0000259" key="9">
    <source>
        <dbReference type="SMART" id="SM00382"/>
    </source>
</evidence>
<keyword evidence="4" id="KW-0967">Endosome</keyword>
<evidence type="ECO:0000256" key="6">
    <source>
        <dbReference type="ARBA" id="ARBA00023136"/>
    </source>
</evidence>
<feature type="domain" description="MIT" evidence="10">
    <location>
        <begin position="4"/>
        <end position="81"/>
    </location>
</feature>
<feature type="compositionally biased region" description="Low complexity" evidence="8">
    <location>
        <begin position="99"/>
        <end position="111"/>
    </location>
</feature>
<dbReference type="PROSITE" id="PS00674">
    <property type="entry name" value="AAA"/>
    <property type="match status" value="1"/>
</dbReference>
<comment type="subcellular location">
    <subcellularLocation>
        <location evidence="1">Endosome membrane</location>
        <topology evidence="1">Peripheral membrane protein</topology>
    </subcellularLocation>
</comment>
<sequence length="453" mass="49964">MSIGANHLERAINAANAAAEEDKKENWKGAYEGYLRALELFQLALKYERNKGFKEKIAVKAQEILARAEAIKPLTQSGAQESDGTSDGASKPGDTDAIPTTKPGAGAAAPPDESKDSDKEDDTDPEVKKMREAMAGVVLSEKPNVRWTDIAGLEPAKAALKEAVILPVKFPHLFTGKRTPWRGILLFGPPGTGKTYIAKAVATEAESAFLSVSSSDLVSKWMGESERLIKQLFSTARSIRPAIIFIDEIDSLCGARGEGESEASRRIKTEFLVQMQGVGNDTKGILVLAATNTPWALDPALRRRFERRIYIPLPDVEARTAMFKIHVGDTPNELREEDYGKLALMTEGYSGSDIGSVVRDALFEPVRKVQYATHFKHVMAPLKGDRAQMVKHITPCSPSDPAAFEMVWTEIPVNDKLYVPPVNFRDFVWALSKTKKSVGPEDITRQEHWMREL</sequence>
<evidence type="ECO:0000256" key="1">
    <source>
        <dbReference type="ARBA" id="ARBA00004481"/>
    </source>
</evidence>
<dbReference type="Pfam" id="PF04212">
    <property type="entry name" value="MIT"/>
    <property type="match status" value="1"/>
</dbReference>
<dbReference type="InterPro" id="IPR050304">
    <property type="entry name" value="MT-severing_AAA_ATPase"/>
</dbReference>
<keyword evidence="6" id="KW-0472">Membrane</keyword>
<feature type="compositionally biased region" description="Polar residues" evidence="8">
    <location>
        <begin position="75"/>
        <end position="88"/>
    </location>
</feature>
<evidence type="ECO:0000256" key="8">
    <source>
        <dbReference type="SAM" id="MobiDB-lite"/>
    </source>
</evidence>
<dbReference type="InterPro" id="IPR041569">
    <property type="entry name" value="AAA_lid_3"/>
</dbReference>
<accession>A0A139APR7</accession>
<dbReference type="Proteomes" id="UP000070544">
    <property type="component" value="Unassembled WGS sequence"/>
</dbReference>
<evidence type="ECO:0000313" key="12">
    <source>
        <dbReference type="Proteomes" id="UP000070544"/>
    </source>
</evidence>
<dbReference type="PANTHER" id="PTHR23074">
    <property type="entry name" value="AAA DOMAIN-CONTAINING"/>
    <property type="match status" value="1"/>
</dbReference>
<dbReference type="Pfam" id="PF17862">
    <property type="entry name" value="AAA_lid_3"/>
    <property type="match status" value="1"/>
</dbReference>
<evidence type="ECO:0000256" key="5">
    <source>
        <dbReference type="ARBA" id="ARBA00022840"/>
    </source>
</evidence>
<reference evidence="11 12" key="1">
    <citation type="journal article" date="2015" name="Genome Biol. Evol.">
        <title>Phylogenomic analyses indicate that early fungi evolved digesting cell walls of algal ancestors of land plants.</title>
        <authorList>
            <person name="Chang Y."/>
            <person name="Wang S."/>
            <person name="Sekimoto S."/>
            <person name="Aerts A.L."/>
            <person name="Choi C."/>
            <person name="Clum A."/>
            <person name="LaButti K.M."/>
            <person name="Lindquist E.A."/>
            <person name="Yee Ngan C."/>
            <person name="Ohm R.A."/>
            <person name="Salamov A.A."/>
            <person name="Grigoriev I.V."/>
            <person name="Spatafora J.W."/>
            <person name="Berbee M.L."/>
        </authorList>
    </citation>
    <scope>NUCLEOTIDE SEQUENCE [LARGE SCALE GENOMIC DNA]</scope>
    <source>
        <strain evidence="11 12">JEL478</strain>
    </source>
</reference>
<dbReference type="InterPro" id="IPR027417">
    <property type="entry name" value="P-loop_NTPase"/>
</dbReference>
<dbReference type="InterPro" id="IPR036181">
    <property type="entry name" value="MIT_dom_sf"/>
</dbReference>
<evidence type="ECO:0000256" key="4">
    <source>
        <dbReference type="ARBA" id="ARBA00022753"/>
    </source>
</evidence>
<dbReference type="PANTHER" id="PTHR23074:SF83">
    <property type="entry name" value="VACUOLAR PROTEIN SORTING-ASSOCIATED PROTEIN 4A"/>
    <property type="match status" value="1"/>
</dbReference>